<reference evidence="1" key="1">
    <citation type="submission" date="2014-11" db="EMBL/GenBank/DDBJ databases">
        <authorList>
            <person name="Amaro Gonzalez C."/>
        </authorList>
    </citation>
    <scope>NUCLEOTIDE SEQUENCE</scope>
</reference>
<accession>A0A0E9V6W0</accession>
<protein>
    <submittedName>
        <fullName evidence="1">Uncharacterized protein</fullName>
    </submittedName>
</protein>
<dbReference type="AlphaFoldDB" id="A0A0E9V6W0"/>
<name>A0A0E9V6W0_ANGAN</name>
<proteinExistence type="predicted"/>
<evidence type="ECO:0000313" key="1">
    <source>
        <dbReference type="EMBL" id="JAH72978.1"/>
    </source>
</evidence>
<dbReference type="EMBL" id="GBXM01035599">
    <property type="protein sequence ID" value="JAH72978.1"/>
    <property type="molecule type" value="Transcribed_RNA"/>
</dbReference>
<reference evidence="1" key="2">
    <citation type="journal article" date="2015" name="Fish Shellfish Immunol.">
        <title>Early steps in the European eel (Anguilla anguilla)-Vibrio vulnificus interaction in the gills: Role of the RtxA13 toxin.</title>
        <authorList>
            <person name="Callol A."/>
            <person name="Pajuelo D."/>
            <person name="Ebbesson L."/>
            <person name="Teles M."/>
            <person name="MacKenzie S."/>
            <person name="Amaro C."/>
        </authorList>
    </citation>
    <scope>NUCLEOTIDE SEQUENCE</scope>
</reference>
<sequence>MMLTRGVRSEKAFKLSDELWLCWLATGVCGKKQVTHCDKAISNVVSNTSAS</sequence>
<organism evidence="1">
    <name type="scientific">Anguilla anguilla</name>
    <name type="common">European freshwater eel</name>
    <name type="synonym">Muraena anguilla</name>
    <dbReference type="NCBI Taxonomy" id="7936"/>
    <lineage>
        <taxon>Eukaryota</taxon>
        <taxon>Metazoa</taxon>
        <taxon>Chordata</taxon>
        <taxon>Craniata</taxon>
        <taxon>Vertebrata</taxon>
        <taxon>Euteleostomi</taxon>
        <taxon>Actinopterygii</taxon>
        <taxon>Neopterygii</taxon>
        <taxon>Teleostei</taxon>
        <taxon>Anguilliformes</taxon>
        <taxon>Anguillidae</taxon>
        <taxon>Anguilla</taxon>
    </lineage>
</organism>